<dbReference type="PANTHER" id="PTHR24049">
    <property type="entry name" value="CRUMBS FAMILY MEMBER"/>
    <property type="match status" value="1"/>
</dbReference>
<evidence type="ECO:0000313" key="9">
    <source>
        <dbReference type="Proteomes" id="UP000001449"/>
    </source>
</evidence>
<dbReference type="eggNOG" id="ENOG502RVTR">
    <property type="taxonomic scope" value="Eukaryota"/>
</dbReference>
<organism evidence="8 9">
    <name type="scientific">Thalassiosira pseudonana</name>
    <name type="common">Marine diatom</name>
    <name type="synonym">Cyclotella nana</name>
    <dbReference type="NCBI Taxonomy" id="35128"/>
    <lineage>
        <taxon>Eukaryota</taxon>
        <taxon>Sar</taxon>
        <taxon>Stramenopiles</taxon>
        <taxon>Ochrophyta</taxon>
        <taxon>Bacillariophyta</taxon>
        <taxon>Coscinodiscophyceae</taxon>
        <taxon>Thalassiosirophycidae</taxon>
        <taxon>Thalassiosirales</taxon>
        <taxon>Thalassiosiraceae</taxon>
        <taxon>Thalassiosira</taxon>
    </lineage>
</organism>
<keyword evidence="6" id="KW-1133">Transmembrane helix</keyword>
<keyword evidence="2" id="KW-0677">Repeat</keyword>
<proteinExistence type="predicted"/>
<dbReference type="PaxDb" id="35128-Thaps22281"/>
<keyword evidence="9" id="KW-1185">Reference proteome</keyword>
<keyword evidence="3" id="KW-1015">Disulfide bond</keyword>
<dbReference type="EMBL" id="CM000641">
    <property type="protein sequence ID" value="EED92872.1"/>
    <property type="molecule type" value="Genomic_DNA"/>
</dbReference>
<evidence type="ECO:0000256" key="5">
    <source>
        <dbReference type="SAM" id="MobiDB-lite"/>
    </source>
</evidence>
<keyword evidence="6" id="KW-0472">Membrane</keyword>
<dbReference type="PROSITE" id="PS00022">
    <property type="entry name" value="EGF_1"/>
    <property type="match status" value="2"/>
</dbReference>
<dbReference type="Gene3D" id="2.10.25.10">
    <property type="entry name" value="Laminin"/>
    <property type="match status" value="2"/>
</dbReference>
<dbReference type="AlphaFoldDB" id="B8BZF8"/>
<reference evidence="8 9" key="2">
    <citation type="journal article" date="2008" name="Nature">
        <title>The Phaeodactylum genome reveals the evolutionary history of diatom genomes.</title>
        <authorList>
            <person name="Bowler C."/>
            <person name="Allen A.E."/>
            <person name="Badger J.H."/>
            <person name="Grimwood J."/>
            <person name="Jabbari K."/>
            <person name="Kuo A."/>
            <person name="Maheswari U."/>
            <person name="Martens C."/>
            <person name="Maumus F."/>
            <person name="Otillar R.P."/>
            <person name="Rayko E."/>
            <person name="Salamov A."/>
            <person name="Vandepoele K."/>
            <person name="Beszteri B."/>
            <person name="Gruber A."/>
            <person name="Heijde M."/>
            <person name="Katinka M."/>
            <person name="Mock T."/>
            <person name="Valentin K."/>
            <person name="Verret F."/>
            <person name="Berges J.A."/>
            <person name="Brownlee C."/>
            <person name="Cadoret J.P."/>
            <person name="Chiovitti A."/>
            <person name="Choi C.J."/>
            <person name="Coesel S."/>
            <person name="De Martino A."/>
            <person name="Detter J.C."/>
            <person name="Durkin C."/>
            <person name="Falciatore A."/>
            <person name="Fournet J."/>
            <person name="Haruta M."/>
            <person name="Huysman M.J."/>
            <person name="Jenkins B.D."/>
            <person name="Jiroutova K."/>
            <person name="Jorgensen R.E."/>
            <person name="Joubert Y."/>
            <person name="Kaplan A."/>
            <person name="Kroger N."/>
            <person name="Kroth P.G."/>
            <person name="La Roche J."/>
            <person name="Lindquist E."/>
            <person name="Lommer M."/>
            <person name="Martin-Jezequel V."/>
            <person name="Lopez P.J."/>
            <person name="Lucas S."/>
            <person name="Mangogna M."/>
            <person name="McGinnis K."/>
            <person name="Medlin L.K."/>
            <person name="Montsant A."/>
            <person name="Oudot-Le Secq M.P."/>
            <person name="Napoli C."/>
            <person name="Obornik M."/>
            <person name="Parker M.S."/>
            <person name="Petit J.L."/>
            <person name="Porcel B.M."/>
            <person name="Poulsen N."/>
            <person name="Robison M."/>
            <person name="Rychlewski L."/>
            <person name="Rynearson T.A."/>
            <person name="Schmutz J."/>
            <person name="Shapiro H."/>
            <person name="Siaut M."/>
            <person name="Stanley M."/>
            <person name="Sussman M.R."/>
            <person name="Taylor A.R."/>
            <person name="Vardi A."/>
            <person name="von Dassow P."/>
            <person name="Vyverman W."/>
            <person name="Willis A."/>
            <person name="Wyrwicz L.S."/>
            <person name="Rokhsar D.S."/>
            <person name="Weissenbach J."/>
            <person name="Armbrust E.V."/>
            <person name="Green B.R."/>
            <person name="Van de Peer Y."/>
            <person name="Grigoriev I.V."/>
        </authorList>
    </citation>
    <scope>NUCLEOTIDE SEQUENCE [LARGE SCALE GENOMIC DNA]</scope>
    <source>
        <strain evidence="8 9">CCMP1335</strain>
    </source>
</reference>
<sequence length="424" mass="45945">MSSTTISACILDCENGGYCNFVSDDTTTLVKLFLSGGLIQHCVCPPGYEGIMCENTVDQCQLPDLKCHNGMPCTELAGDYFCDCAEADAVSSFAGAMCRSPATSYCGKGDIMNRSFCTNGGLCESNLKTTSNENEYDTHKGCKCPPEFEGEHCEYLKGFAPVASVEPDVVKKEEESQRTYVEPAVPSSASVVASEALTEEHMKASEELAAPHNSYPKNTYASPDDSVFHAKTYLPKDTTSTTAAIPNVPMPTENSAVTKPKLPSVTSVPPSTLMQKTALDDNNSSSGSIVGLLLAITGLTAFALAVVTRKRKQQRIRGRSIAFPEQHLASLDRDNYQDETPIRVRVMSDEEEDRLELDEVMGEDDDVVSIGECSLEEIELDFDGVASNYREYLEGVRDEGFESCLEDRNAAGGEGETQRGGFFA</sequence>
<dbReference type="InterPro" id="IPR051022">
    <property type="entry name" value="Notch_Cell-Fate_Det"/>
</dbReference>
<dbReference type="InterPro" id="IPR000742">
    <property type="entry name" value="EGF"/>
</dbReference>
<gene>
    <name evidence="8" type="ORF">THAPSDRAFT_22281</name>
</gene>
<evidence type="ECO:0000313" key="8">
    <source>
        <dbReference type="EMBL" id="EED92872.1"/>
    </source>
</evidence>
<evidence type="ECO:0000256" key="3">
    <source>
        <dbReference type="ARBA" id="ARBA00023157"/>
    </source>
</evidence>
<dbReference type="PROSITE" id="PS01186">
    <property type="entry name" value="EGF_2"/>
    <property type="match status" value="1"/>
</dbReference>
<comment type="caution">
    <text evidence="4">Lacks conserved residue(s) required for the propagation of feature annotation.</text>
</comment>
<dbReference type="STRING" id="35128.B8BZF8"/>
<dbReference type="RefSeq" id="XP_002289335.1">
    <property type="nucleotide sequence ID" value="XM_002289299.1"/>
</dbReference>
<evidence type="ECO:0000259" key="7">
    <source>
        <dbReference type="PROSITE" id="PS50026"/>
    </source>
</evidence>
<name>B8BZF8_THAPS</name>
<dbReference type="SMART" id="SM00181">
    <property type="entry name" value="EGF"/>
    <property type="match status" value="3"/>
</dbReference>
<keyword evidence="1 4" id="KW-0245">EGF-like domain</keyword>
<dbReference type="GeneID" id="7446088"/>
<evidence type="ECO:0000256" key="2">
    <source>
        <dbReference type="ARBA" id="ARBA00022737"/>
    </source>
</evidence>
<dbReference type="InParanoid" id="B8BZF8"/>
<dbReference type="OMA" id="NRSFCTN"/>
<evidence type="ECO:0000256" key="4">
    <source>
        <dbReference type="PROSITE-ProRule" id="PRU00076"/>
    </source>
</evidence>
<dbReference type="Proteomes" id="UP000001449">
    <property type="component" value="Chromosome 4"/>
</dbReference>
<protein>
    <recommendedName>
        <fullName evidence="7">EGF-like domain-containing protein</fullName>
    </recommendedName>
</protein>
<keyword evidence="6" id="KW-0812">Transmembrane</keyword>
<accession>B8BZF8</accession>
<reference evidence="8 9" key="1">
    <citation type="journal article" date="2004" name="Science">
        <title>The genome of the diatom Thalassiosira pseudonana: ecology, evolution, and metabolism.</title>
        <authorList>
            <person name="Armbrust E.V."/>
            <person name="Berges J.A."/>
            <person name="Bowler C."/>
            <person name="Green B.R."/>
            <person name="Martinez D."/>
            <person name="Putnam N.H."/>
            <person name="Zhou S."/>
            <person name="Allen A.E."/>
            <person name="Apt K.E."/>
            <person name="Bechner M."/>
            <person name="Brzezinski M.A."/>
            <person name="Chaal B.K."/>
            <person name="Chiovitti A."/>
            <person name="Davis A.K."/>
            <person name="Demarest M.S."/>
            <person name="Detter J.C."/>
            <person name="Glavina T."/>
            <person name="Goodstein D."/>
            <person name="Hadi M.Z."/>
            <person name="Hellsten U."/>
            <person name="Hildebrand M."/>
            <person name="Jenkins B.D."/>
            <person name="Jurka J."/>
            <person name="Kapitonov V.V."/>
            <person name="Kroger N."/>
            <person name="Lau W.W."/>
            <person name="Lane T.W."/>
            <person name="Larimer F.W."/>
            <person name="Lippmeier J.C."/>
            <person name="Lucas S."/>
            <person name="Medina M."/>
            <person name="Montsant A."/>
            <person name="Obornik M."/>
            <person name="Parker M.S."/>
            <person name="Palenik B."/>
            <person name="Pazour G.J."/>
            <person name="Richardson P.M."/>
            <person name="Rynearson T.A."/>
            <person name="Saito M.A."/>
            <person name="Schwartz D.C."/>
            <person name="Thamatrakoln K."/>
            <person name="Valentin K."/>
            <person name="Vardi A."/>
            <person name="Wilkerson F.P."/>
            <person name="Rokhsar D.S."/>
        </authorList>
    </citation>
    <scope>NUCLEOTIDE SEQUENCE [LARGE SCALE GENOMIC DNA]</scope>
    <source>
        <strain evidence="8 9">CCMP1335</strain>
    </source>
</reference>
<evidence type="ECO:0000256" key="1">
    <source>
        <dbReference type="ARBA" id="ARBA00022536"/>
    </source>
</evidence>
<feature type="domain" description="EGF-like" evidence="7">
    <location>
        <begin position="56"/>
        <end position="99"/>
    </location>
</feature>
<dbReference type="HOGENOM" id="CLU_648133_0_0_1"/>
<evidence type="ECO:0000256" key="6">
    <source>
        <dbReference type="SAM" id="Phobius"/>
    </source>
</evidence>
<dbReference type="KEGG" id="tps:THAPSDRAFT_22281"/>
<dbReference type="PROSITE" id="PS50026">
    <property type="entry name" value="EGF_3"/>
    <property type="match status" value="1"/>
</dbReference>
<feature type="transmembrane region" description="Helical" evidence="6">
    <location>
        <begin position="289"/>
        <end position="307"/>
    </location>
</feature>
<feature type="region of interest" description="Disordered" evidence="5">
    <location>
        <begin position="242"/>
        <end position="269"/>
    </location>
</feature>